<dbReference type="EMBL" id="RWIC01000448">
    <property type="protein sequence ID" value="TKC43756.1"/>
    <property type="molecule type" value="Genomic_DNA"/>
</dbReference>
<dbReference type="PROSITE" id="PS00411">
    <property type="entry name" value="KINESIN_MOTOR_1"/>
    <property type="match status" value="1"/>
</dbReference>
<evidence type="ECO:0000313" key="8">
    <source>
        <dbReference type="EMBL" id="TKC43756.1"/>
    </source>
</evidence>
<dbReference type="Pfam" id="PF00498">
    <property type="entry name" value="FHA"/>
    <property type="match status" value="1"/>
</dbReference>
<dbReference type="GO" id="GO:0005524">
    <property type="term" value="F:ATP binding"/>
    <property type="evidence" value="ECO:0007669"/>
    <property type="project" value="UniProtKB-KW"/>
</dbReference>
<keyword evidence="1 6" id="KW-0547">Nucleotide-binding</keyword>
<dbReference type="InterPro" id="IPR022140">
    <property type="entry name" value="Kinesin-like_KIF1-typ"/>
</dbReference>
<dbReference type="InterPro" id="IPR001752">
    <property type="entry name" value="Kinesin_motor_dom"/>
</dbReference>
<dbReference type="PROSITE" id="PS50067">
    <property type="entry name" value="KINESIN_MOTOR_2"/>
    <property type="match status" value="1"/>
</dbReference>
<reference evidence="9" key="1">
    <citation type="journal article" date="2019" name="IScience">
        <title>Narwhal Genome Reveals Long-Term Low Genetic Diversity despite Current Large Abundance Size.</title>
        <authorList>
            <person name="Westbury M.V."/>
            <person name="Petersen B."/>
            <person name="Garde E."/>
            <person name="Heide-Jorgensen M.P."/>
            <person name="Lorenzen E.D."/>
        </authorList>
    </citation>
    <scope>NUCLEOTIDE SEQUENCE [LARGE SCALE GENOMIC DNA]</scope>
</reference>
<dbReference type="Pfam" id="PF12423">
    <property type="entry name" value="KIF1B"/>
    <property type="match status" value="1"/>
</dbReference>
<evidence type="ECO:0000256" key="3">
    <source>
        <dbReference type="ARBA" id="ARBA00023054"/>
    </source>
</evidence>
<evidence type="ECO:0000256" key="6">
    <source>
        <dbReference type="RuleBase" id="RU000394"/>
    </source>
</evidence>
<dbReference type="FunFam" id="2.60.200.20:FF:000034">
    <property type="entry name" value="kinesin-like protein KIF28P"/>
    <property type="match status" value="1"/>
</dbReference>
<keyword evidence="3" id="KW-0175">Coiled coil</keyword>
<sequence length="879" mass="98588">VKDLLSKTKKPGGLKVREDQQLGFYVDGLKSVPCENYAQIERLMEQGTKIRTTASTNMNASSSRSHMVITIQFKQVFLDRDLSKQSSINLVDLAGSERQKSSGSEGDRLREGSRVNLSLTNLGNVISALADAAMGKKVLHIPYRDSVLTKLLQSALGGNSRTTLVKAKKIRNKAVVNTSTLMRESRAQNNKLLLGCGNSRMAELPACWLRSPTDQLSWVHQLEQARSEWQQYYVAMAQPLATLSSSGFALWGELTGCTDKQLRGAVDRKEHCLLCCAALSGEEALSLFLLQEQQMVKTFPHLLNVNEDPQLTGVLKHFIEAGSCDAGQAASNAITLQGLGISDKHASFTNSDGKVTVTPHGKCKVIVNGVSITTKTKLQHLDRIILGSNSAYLYIGFPSERGSEDLSRFDYDFFQLERAASEGVSVDTLGAFWAYRSYGPTAKDADWEPGETGLNMELKVKNLASSDSRGCDLQKEVMVKVTNQRTRQVWIWSKAKFINRKFLMEELYQRFLDGEDSHVAQEDDPFWDPAEVIHLGSAHIWLQSLAYCMKFEEQVEFLNCDGLEEAVLHIHMGPCSPTGQARGEEDVVIDPLELLGKRMDFQIRIVQCLGTKWLKEDAERGVQMGYRIYDLPNTLYTKPVWKILNPQIEETVQFTALNASQEFLNYLQTNALIVDLWGLQEGCAELSCSQPGLMVTGEGHIMVDTKKISAVMDKGQTTSNQIPELYLKLLKLEQETELLRNINRVLREENVFLKESLEKTGSSQQAHKPSNTLKLTGMTAQLPAAREVNQMCTQQASYDRAFAKALKVFHQSMNVARGQFLKLRHHKPPEDDQMLRPFVHQQSQMLKDFGDLLESSLWKLKNDVALIVKKKRECLLHME</sequence>
<evidence type="ECO:0000259" key="7">
    <source>
        <dbReference type="PROSITE" id="PS50067"/>
    </source>
</evidence>
<dbReference type="PANTHER" id="PTHR47117">
    <property type="entry name" value="STAR-RELATED LIPID TRANSFER PROTEIN 9"/>
    <property type="match status" value="1"/>
</dbReference>
<evidence type="ECO:0000256" key="1">
    <source>
        <dbReference type="ARBA" id="ARBA00022741"/>
    </source>
</evidence>
<evidence type="ECO:0000256" key="2">
    <source>
        <dbReference type="ARBA" id="ARBA00022840"/>
    </source>
</evidence>
<feature type="domain" description="Kinesin motor" evidence="7">
    <location>
        <begin position="1"/>
        <end position="190"/>
    </location>
</feature>
<keyword evidence="2 6" id="KW-0067">ATP-binding</keyword>
<dbReference type="SUPFAM" id="SSF49879">
    <property type="entry name" value="SMAD/FHA domain"/>
    <property type="match status" value="1"/>
</dbReference>
<dbReference type="AlphaFoldDB" id="A0A4U1F563"/>
<dbReference type="InterPro" id="IPR036961">
    <property type="entry name" value="Kinesin_motor_dom_sf"/>
</dbReference>
<proteinExistence type="inferred from homology"/>
<comment type="caution">
    <text evidence="8">The sequence shown here is derived from an EMBL/GenBank/DDBJ whole genome shotgun (WGS) entry which is preliminary data.</text>
</comment>
<dbReference type="PRINTS" id="PR00380">
    <property type="entry name" value="KINESINHEAVY"/>
</dbReference>
<keyword evidence="4 6" id="KW-0505">Motor protein</keyword>
<dbReference type="GO" id="GO:0008017">
    <property type="term" value="F:microtubule binding"/>
    <property type="evidence" value="ECO:0007669"/>
    <property type="project" value="InterPro"/>
</dbReference>
<gene>
    <name evidence="8" type="ORF">EI555_018829</name>
</gene>
<evidence type="ECO:0000256" key="4">
    <source>
        <dbReference type="ARBA" id="ARBA00023175"/>
    </source>
</evidence>
<dbReference type="GO" id="GO:0003777">
    <property type="term" value="F:microtubule motor activity"/>
    <property type="evidence" value="ECO:0007669"/>
    <property type="project" value="InterPro"/>
</dbReference>
<dbReference type="InterPro" id="IPR027417">
    <property type="entry name" value="P-loop_NTPase"/>
</dbReference>
<keyword evidence="6" id="KW-0493">Microtubule</keyword>
<evidence type="ECO:0000256" key="5">
    <source>
        <dbReference type="PROSITE-ProRule" id="PRU00283"/>
    </source>
</evidence>
<dbReference type="SMART" id="SM00129">
    <property type="entry name" value="KISc"/>
    <property type="match status" value="1"/>
</dbReference>
<dbReference type="Gene3D" id="2.60.200.20">
    <property type="match status" value="1"/>
</dbReference>
<comment type="similarity">
    <text evidence="5 6">Belongs to the TRAFAC class myosin-kinesin ATPase superfamily. Kinesin family.</text>
</comment>
<comment type="caution">
    <text evidence="5">Lacks conserved residue(s) required for the propagation of feature annotation.</text>
</comment>
<feature type="non-terminal residue" evidence="8">
    <location>
        <position position="1"/>
    </location>
</feature>
<dbReference type="InterPro" id="IPR019821">
    <property type="entry name" value="Kinesin_motor_CS"/>
</dbReference>
<name>A0A4U1F563_MONMO</name>
<dbReference type="Gene3D" id="3.40.850.10">
    <property type="entry name" value="Kinesin motor domain"/>
    <property type="match status" value="1"/>
</dbReference>
<dbReference type="GO" id="GO:0007018">
    <property type="term" value="P:microtubule-based movement"/>
    <property type="evidence" value="ECO:0007669"/>
    <property type="project" value="InterPro"/>
</dbReference>
<evidence type="ECO:0000313" key="9">
    <source>
        <dbReference type="Proteomes" id="UP000308365"/>
    </source>
</evidence>
<dbReference type="CDD" id="cd22709">
    <property type="entry name" value="FHA_KIF28P"/>
    <property type="match status" value="1"/>
</dbReference>
<dbReference type="Proteomes" id="UP000308365">
    <property type="component" value="Unassembled WGS sequence"/>
</dbReference>
<dbReference type="Pfam" id="PF00225">
    <property type="entry name" value="Kinesin"/>
    <property type="match status" value="1"/>
</dbReference>
<dbReference type="InterPro" id="IPR008984">
    <property type="entry name" value="SMAD_FHA_dom_sf"/>
</dbReference>
<dbReference type="GO" id="GO:0005874">
    <property type="term" value="C:microtubule"/>
    <property type="evidence" value="ECO:0007669"/>
    <property type="project" value="UniProtKB-KW"/>
</dbReference>
<accession>A0A4U1F563</accession>
<dbReference type="InterPro" id="IPR000253">
    <property type="entry name" value="FHA_dom"/>
</dbReference>
<organism evidence="8 9">
    <name type="scientific">Monodon monoceros</name>
    <name type="common">Narwhal</name>
    <name type="synonym">Ceratodon monodon</name>
    <dbReference type="NCBI Taxonomy" id="40151"/>
    <lineage>
        <taxon>Eukaryota</taxon>
        <taxon>Metazoa</taxon>
        <taxon>Chordata</taxon>
        <taxon>Craniata</taxon>
        <taxon>Vertebrata</taxon>
        <taxon>Euteleostomi</taxon>
        <taxon>Mammalia</taxon>
        <taxon>Eutheria</taxon>
        <taxon>Laurasiatheria</taxon>
        <taxon>Artiodactyla</taxon>
        <taxon>Whippomorpha</taxon>
        <taxon>Cetacea</taxon>
        <taxon>Odontoceti</taxon>
        <taxon>Monodontidae</taxon>
        <taxon>Monodon</taxon>
    </lineage>
</organism>
<dbReference type="SUPFAM" id="SSF52540">
    <property type="entry name" value="P-loop containing nucleoside triphosphate hydrolases"/>
    <property type="match status" value="1"/>
</dbReference>
<protein>
    <recommendedName>
        <fullName evidence="6">Kinesin-like protein</fullName>
    </recommendedName>
</protein>